<dbReference type="InterPro" id="IPR015943">
    <property type="entry name" value="WD40/YVTN_repeat-like_dom_sf"/>
</dbReference>
<dbReference type="GO" id="GO:0016251">
    <property type="term" value="F:RNA polymerase II general transcription initiation factor activity"/>
    <property type="evidence" value="ECO:0007669"/>
    <property type="project" value="TreeGrafter"/>
</dbReference>
<evidence type="ECO:0000313" key="6">
    <source>
        <dbReference type="Proteomes" id="UP001159428"/>
    </source>
</evidence>
<evidence type="ECO:0000313" key="5">
    <source>
        <dbReference type="EMBL" id="CAH3133794.1"/>
    </source>
</evidence>
<dbReference type="PANTHER" id="PTHR19879">
    <property type="entry name" value="TRANSCRIPTION INITIATION FACTOR TFIID"/>
    <property type="match status" value="1"/>
</dbReference>
<sequence>MFSRDGNLLASGGVDNCVKLWNARSICNPDDDDDERTDPNRASTKSNTFEVGSYPTKRTPVHCLHFTLRNLLLASGPFTASS</sequence>
<feature type="compositionally biased region" description="Polar residues" evidence="4">
    <location>
        <begin position="40"/>
        <end position="50"/>
    </location>
</feature>
<organism evidence="5 6">
    <name type="scientific">Pocillopora meandrina</name>
    <dbReference type="NCBI Taxonomy" id="46732"/>
    <lineage>
        <taxon>Eukaryota</taxon>
        <taxon>Metazoa</taxon>
        <taxon>Cnidaria</taxon>
        <taxon>Anthozoa</taxon>
        <taxon>Hexacorallia</taxon>
        <taxon>Scleractinia</taxon>
        <taxon>Astrocoeniina</taxon>
        <taxon>Pocilloporidae</taxon>
        <taxon>Pocillopora</taxon>
    </lineage>
</organism>
<protein>
    <submittedName>
        <fullName evidence="5">Uncharacterized protein</fullName>
    </submittedName>
</protein>
<dbReference type="InterPro" id="IPR036322">
    <property type="entry name" value="WD40_repeat_dom_sf"/>
</dbReference>
<keyword evidence="1 3" id="KW-0853">WD repeat</keyword>
<dbReference type="Gene3D" id="2.130.10.10">
    <property type="entry name" value="YVTN repeat-like/Quinoprotein amine dehydrogenase"/>
    <property type="match status" value="1"/>
</dbReference>
<feature type="repeat" description="WD" evidence="3">
    <location>
        <begin position="1"/>
        <end position="25"/>
    </location>
</feature>
<dbReference type="InterPro" id="IPR001680">
    <property type="entry name" value="WD40_rpt"/>
</dbReference>
<proteinExistence type="predicted"/>
<dbReference type="InterPro" id="IPR019775">
    <property type="entry name" value="WD40_repeat_CS"/>
</dbReference>
<evidence type="ECO:0000256" key="3">
    <source>
        <dbReference type="PROSITE-ProRule" id="PRU00221"/>
    </source>
</evidence>
<dbReference type="GO" id="GO:0006367">
    <property type="term" value="P:transcription initiation at RNA polymerase II promoter"/>
    <property type="evidence" value="ECO:0007669"/>
    <property type="project" value="TreeGrafter"/>
</dbReference>
<dbReference type="SUPFAM" id="SSF50978">
    <property type="entry name" value="WD40 repeat-like"/>
    <property type="match status" value="1"/>
</dbReference>
<dbReference type="PROSITE" id="PS50082">
    <property type="entry name" value="WD_REPEATS_2"/>
    <property type="match status" value="1"/>
</dbReference>
<comment type="caution">
    <text evidence="5">The sequence shown here is derived from an EMBL/GenBank/DDBJ whole genome shotgun (WGS) entry which is preliminary data.</text>
</comment>
<evidence type="ECO:0000256" key="4">
    <source>
        <dbReference type="SAM" id="MobiDB-lite"/>
    </source>
</evidence>
<evidence type="ECO:0000256" key="2">
    <source>
        <dbReference type="ARBA" id="ARBA00022737"/>
    </source>
</evidence>
<dbReference type="PROSITE" id="PS00678">
    <property type="entry name" value="WD_REPEATS_1"/>
    <property type="match status" value="1"/>
</dbReference>
<name>A0AAU9X1L0_9CNID</name>
<dbReference type="Pfam" id="PF00400">
    <property type="entry name" value="WD40"/>
    <property type="match status" value="1"/>
</dbReference>
<dbReference type="Proteomes" id="UP001159428">
    <property type="component" value="Unassembled WGS sequence"/>
</dbReference>
<accession>A0AAU9X1L0</accession>
<gene>
    <name evidence="5" type="ORF">PMEA_00015744</name>
</gene>
<dbReference type="GO" id="GO:0005669">
    <property type="term" value="C:transcription factor TFIID complex"/>
    <property type="evidence" value="ECO:0007669"/>
    <property type="project" value="TreeGrafter"/>
</dbReference>
<feature type="region of interest" description="Disordered" evidence="4">
    <location>
        <begin position="26"/>
        <end position="51"/>
    </location>
</feature>
<dbReference type="PANTHER" id="PTHR19879:SF1">
    <property type="entry name" value="CANNONBALL-RELATED"/>
    <property type="match status" value="1"/>
</dbReference>
<keyword evidence="2" id="KW-0677">Repeat</keyword>
<reference evidence="5 6" key="1">
    <citation type="submission" date="2022-05" db="EMBL/GenBank/DDBJ databases">
        <authorList>
            <consortium name="Genoscope - CEA"/>
            <person name="William W."/>
        </authorList>
    </citation>
    <scope>NUCLEOTIDE SEQUENCE [LARGE SCALE GENOMIC DNA]</scope>
</reference>
<dbReference type="PROSITE" id="PS50294">
    <property type="entry name" value="WD_REPEATS_REGION"/>
    <property type="match status" value="1"/>
</dbReference>
<dbReference type="AlphaFoldDB" id="A0AAU9X1L0"/>
<keyword evidence="6" id="KW-1185">Reference proteome</keyword>
<evidence type="ECO:0000256" key="1">
    <source>
        <dbReference type="ARBA" id="ARBA00022574"/>
    </source>
</evidence>
<dbReference type="EMBL" id="CALNXJ010000028">
    <property type="protein sequence ID" value="CAH3133794.1"/>
    <property type="molecule type" value="Genomic_DNA"/>
</dbReference>